<evidence type="ECO:0000313" key="1">
    <source>
        <dbReference type="EMBL" id="XCG49984.1"/>
    </source>
</evidence>
<dbReference type="EMBL" id="CP159253">
    <property type="protein sequence ID" value="XCG49984.1"/>
    <property type="molecule type" value="Genomic_DNA"/>
</dbReference>
<sequence>MKQIHFDRPVRISFGKVGKTRLVHTVWEAMKCLSSDKWPNRAGPMCAMADRACAEPSRDR</sequence>
<dbReference type="InterPro" id="IPR010385">
    <property type="entry name" value="DUF982"/>
</dbReference>
<dbReference type="RefSeq" id="WP_353642487.1">
    <property type="nucleotide sequence ID" value="NZ_CP159253.1"/>
</dbReference>
<protein>
    <submittedName>
        <fullName evidence="1">DUF982 domain-containing protein</fullName>
    </submittedName>
</protein>
<gene>
    <name evidence="1" type="ORF">ABVK50_05645</name>
</gene>
<name>A0AAU8CT03_9HYPH</name>
<dbReference type="AlphaFoldDB" id="A0AAU8CT03"/>
<dbReference type="Pfam" id="PF06169">
    <property type="entry name" value="DUF982"/>
    <property type="match status" value="1"/>
</dbReference>
<accession>A0AAU8CT03</accession>
<organism evidence="1">
    <name type="scientific">Mesorhizobium sp. WSM2240</name>
    <dbReference type="NCBI Taxonomy" id="3228851"/>
    <lineage>
        <taxon>Bacteria</taxon>
        <taxon>Pseudomonadati</taxon>
        <taxon>Pseudomonadota</taxon>
        <taxon>Alphaproteobacteria</taxon>
        <taxon>Hyphomicrobiales</taxon>
        <taxon>Phyllobacteriaceae</taxon>
        <taxon>Mesorhizobium</taxon>
    </lineage>
</organism>
<proteinExistence type="predicted"/>
<dbReference type="Gene3D" id="6.10.250.730">
    <property type="match status" value="1"/>
</dbReference>
<reference evidence="1" key="1">
    <citation type="submission" date="2024-06" db="EMBL/GenBank/DDBJ databases">
        <title>Mesorhizobium karijinii sp. nov., a symbiont of the iconic Swainsona formosa from arid Australia.</title>
        <authorList>
            <person name="Hill Y.J."/>
            <person name="Watkin E.L.J."/>
            <person name="O'Hara G.W."/>
            <person name="Terpolilli J."/>
            <person name="Tye M.L."/>
            <person name="Kohlmeier M.G."/>
        </authorList>
    </citation>
    <scope>NUCLEOTIDE SEQUENCE</scope>
    <source>
        <strain evidence="1">WSM2240</strain>
    </source>
</reference>